<protein>
    <recommendedName>
        <fullName evidence="4">Prohibitin</fullName>
    </recommendedName>
</protein>
<evidence type="ECO:0000256" key="1">
    <source>
        <dbReference type="ARBA" id="ARBA00004370"/>
    </source>
</evidence>
<sequence length="247" mass="28458">MKKQVELTEFVLKKCEMGERLHDKLTKSYEYPNFGAPFREADKYFFFHNSGLQLQKVMYMHVYMVVELYSKVRLEMFHWLLTRKVEEKFNYAEEHLTMALIMDHQAVSKETRKILIERADNFNMALNDVSIASPTFGRECMAAIEAKQMVAHELEKIASFFPLITYNLFGFASDAADLFVAAIHGGWRWWSVGDVGAECLPIIVSHVKGVEVCASDNRGVGRSYIPTRRSEYMTAKASLADNRTANW</sequence>
<dbReference type="InterPro" id="IPR023302">
    <property type="entry name" value="Pept_S9A_N"/>
</dbReference>
<dbReference type="InterPro" id="IPR029058">
    <property type="entry name" value="AB_hydrolase_fold"/>
</dbReference>
<dbReference type="InterPro" id="IPR000163">
    <property type="entry name" value="Prohibitin"/>
</dbReference>
<dbReference type="Pfam" id="PF02897">
    <property type="entry name" value="Peptidase_S9_N"/>
    <property type="match status" value="1"/>
</dbReference>
<evidence type="ECO:0000256" key="2">
    <source>
        <dbReference type="ARBA" id="ARBA00009658"/>
    </source>
</evidence>
<reference evidence="6" key="1">
    <citation type="journal article" date="2022" name="Int. J. Mol. Sci.">
        <title>Draft Genome of Tanacetum Coccineum: Genomic Comparison of Closely Related Tanacetum-Family Plants.</title>
        <authorList>
            <person name="Yamashiro T."/>
            <person name="Shiraishi A."/>
            <person name="Nakayama K."/>
            <person name="Satake H."/>
        </authorList>
    </citation>
    <scope>NUCLEOTIDE SEQUENCE</scope>
</reference>
<feature type="domain" description="Peptidase S9A N-terminal" evidence="5">
    <location>
        <begin position="1"/>
        <end position="61"/>
    </location>
</feature>
<name>A0ABQ5G6H8_9ASTR</name>
<evidence type="ECO:0000256" key="4">
    <source>
        <dbReference type="RuleBase" id="RU366048"/>
    </source>
</evidence>
<keyword evidence="7" id="KW-1185">Reference proteome</keyword>
<comment type="subcellular location">
    <subcellularLocation>
        <location evidence="1">Membrane</location>
    </subcellularLocation>
    <subcellularLocation>
        <location evidence="4">Mitochondrion inner membrane</location>
    </subcellularLocation>
</comment>
<gene>
    <name evidence="6" type="ORF">Tco_1030538</name>
</gene>
<reference evidence="6" key="2">
    <citation type="submission" date="2022-01" db="EMBL/GenBank/DDBJ databases">
        <authorList>
            <person name="Yamashiro T."/>
            <person name="Shiraishi A."/>
            <person name="Satake H."/>
            <person name="Nakayama K."/>
        </authorList>
    </citation>
    <scope>NUCLEOTIDE SEQUENCE</scope>
</reference>
<dbReference type="PANTHER" id="PTHR23222">
    <property type="entry name" value="PROHIBITIN"/>
    <property type="match status" value="1"/>
</dbReference>
<comment type="similarity">
    <text evidence="2 4">Belongs to the prohibitin family.</text>
</comment>
<evidence type="ECO:0000259" key="5">
    <source>
        <dbReference type="Pfam" id="PF02897"/>
    </source>
</evidence>
<dbReference type="PANTHER" id="PTHR23222:SF1">
    <property type="entry name" value="PROHIBITIN-2"/>
    <property type="match status" value="1"/>
</dbReference>
<keyword evidence="4" id="KW-0496">Mitochondrion</keyword>
<evidence type="ECO:0000313" key="7">
    <source>
        <dbReference type="Proteomes" id="UP001151760"/>
    </source>
</evidence>
<dbReference type="Proteomes" id="UP001151760">
    <property type="component" value="Unassembled WGS sequence"/>
</dbReference>
<evidence type="ECO:0000256" key="3">
    <source>
        <dbReference type="ARBA" id="ARBA00023136"/>
    </source>
</evidence>
<keyword evidence="4" id="KW-0999">Mitochondrion inner membrane</keyword>
<dbReference type="Gene3D" id="3.40.50.1820">
    <property type="entry name" value="alpha/beta hydrolase"/>
    <property type="match status" value="1"/>
</dbReference>
<dbReference type="EMBL" id="BQNB010018152">
    <property type="protein sequence ID" value="GJT71252.1"/>
    <property type="molecule type" value="Genomic_DNA"/>
</dbReference>
<organism evidence="6 7">
    <name type="scientific">Tanacetum coccineum</name>
    <dbReference type="NCBI Taxonomy" id="301880"/>
    <lineage>
        <taxon>Eukaryota</taxon>
        <taxon>Viridiplantae</taxon>
        <taxon>Streptophyta</taxon>
        <taxon>Embryophyta</taxon>
        <taxon>Tracheophyta</taxon>
        <taxon>Spermatophyta</taxon>
        <taxon>Magnoliopsida</taxon>
        <taxon>eudicotyledons</taxon>
        <taxon>Gunneridae</taxon>
        <taxon>Pentapetalae</taxon>
        <taxon>asterids</taxon>
        <taxon>campanulids</taxon>
        <taxon>Asterales</taxon>
        <taxon>Asteraceae</taxon>
        <taxon>Asteroideae</taxon>
        <taxon>Anthemideae</taxon>
        <taxon>Anthemidinae</taxon>
        <taxon>Tanacetum</taxon>
    </lineage>
</organism>
<keyword evidence="3" id="KW-0472">Membrane</keyword>
<accession>A0ABQ5G6H8</accession>
<proteinExistence type="inferred from homology"/>
<comment type="caution">
    <text evidence="6">The sequence shown here is derived from an EMBL/GenBank/DDBJ whole genome shotgun (WGS) entry which is preliminary data.</text>
</comment>
<evidence type="ECO:0000313" key="6">
    <source>
        <dbReference type="EMBL" id="GJT71252.1"/>
    </source>
</evidence>